<reference evidence="2" key="1">
    <citation type="journal article" date="2015" name="BMC Genomics">
        <title>Comparative genomics of Fructobacillus spp. and Leuconostoc spp. reveals niche-specific evolution of Fructobacillus spp.</title>
        <authorList>
            <person name="Endo A."/>
            <person name="Tanizawa Y."/>
            <person name="Tanaka N."/>
            <person name="Maeno S."/>
            <person name="Kumar H."/>
            <person name="Shiwa Y."/>
            <person name="Okada S."/>
            <person name="Yoshikawa H."/>
            <person name="Dicks L."/>
            <person name="Nakagawa J."/>
            <person name="Arita M."/>
        </authorList>
    </citation>
    <scope>NUCLEOTIDE SEQUENCE [LARGE SCALE GENOMIC DNA]</scope>
    <source>
        <strain evidence="2">F214-1</strain>
    </source>
</reference>
<accession>A0A3F3GZ16</accession>
<feature type="coiled-coil region" evidence="1">
    <location>
        <begin position="17"/>
        <end position="62"/>
    </location>
</feature>
<gene>
    <name evidence="2" type="ORF">FTRO_0031570</name>
</gene>
<keyword evidence="1" id="KW-0175">Coiled coil</keyword>
<proteinExistence type="predicted"/>
<name>A0A3F3GZ16_9LACO</name>
<sequence>MALTLITGVVVFELETLRNYQKKQGELILQNKAANQEKRKALERWQSFVDQKQKEKEEANHDGSSK</sequence>
<protein>
    <submittedName>
        <fullName evidence="2">Uncharacterized protein</fullName>
    </submittedName>
</protein>
<evidence type="ECO:0000256" key="1">
    <source>
        <dbReference type="SAM" id="Coils"/>
    </source>
</evidence>
<dbReference type="Proteomes" id="UP000064514">
    <property type="component" value="Unassembled WGS sequence"/>
</dbReference>
<dbReference type="RefSeq" id="WP_059393646.1">
    <property type="nucleotide sequence ID" value="NZ_CAUZLZ010000006.1"/>
</dbReference>
<evidence type="ECO:0000313" key="2">
    <source>
        <dbReference type="EMBL" id="GAP04215.1"/>
    </source>
</evidence>
<dbReference type="EMBL" id="DF968080">
    <property type="protein sequence ID" value="GAP04215.1"/>
    <property type="molecule type" value="Genomic_DNA"/>
</dbReference>
<dbReference type="STRING" id="709323.GCA_001047135_00760"/>
<organism evidence="2">
    <name type="scientific">Fructobacillus tropaeoli</name>
    <dbReference type="NCBI Taxonomy" id="709323"/>
    <lineage>
        <taxon>Bacteria</taxon>
        <taxon>Bacillati</taxon>
        <taxon>Bacillota</taxon>
        <taxon>Bacilli</taxon>
        <taxon>Lactobacillales</taxon>
        <taxon>Lactobacillaceae</taxon>
        <taxon>Fructobacillus</taxon>
    </lineage>
</organism>
<dbReference type="AlphaFoldDB" id="A0A3F3GZ16"/>